<dbReference type="GO" id="GO:0008233">
    <property type="term" value="F:peptidase activity"/>
    <property type="evidence" value="ECO:0007669"/>
    <property type="project" value="UniProtKB-KW"/>
</dbReference>
<organism evidence="1 2">
    <name type="scientific">Paenibacillus enshidis</name>
    <dbReference type="NCBI Taxonomy" id="1458439"/>
    <lineage>
        <taxon>Bacteria</taxon>
        <taxon>Bacillati</taxon>
        <taxon>Bacillota</taxon>
        <taxon>Bacilli</taxon>
        <taxon>Bacillales</taxon>
        <taxon>Paenibacillaceae</taxon>
        <taxon>Paenibacillus</taxon>
    </lineage>
</organism>
<dbReference type="EMBL" id="JBHHMI010000013">
    <property type="protein sequence ID" value="MFB5268202.1"/>
    <property type="molecule type" value="Genomic_DNA"/>
</dbReference>
<dbReference type="Proteomes" id="UP001580346">
    <property type="component" value="Unassembled WGS sequence"/>
</dbReference>
<dbReference type="RefSeq" id="WP_375356386.1">
    <property type="nucleotide sequence ID" value="NZ_JBHHMI010000013.1"/>
</dbReference>
<evidence type="ECO:0000313" key="1">
    <source>
        <dbReference type="EMBL" id="MFB5268202.1"/>
    </source>
</evidence>
<keyword evidence="1" id="KW-0378">Hydrolase</keyword>
<keyword evidence="1" id="KW-0645">Protease</keyword>
<dbReference type="GO" id="GO:0006508">
    <property type="term" value="P:proteolysis"/>
    <property type="evidence" value="ECO:0007669"/>
    <property type="project" value="UniProtKB-KW"/>
</dbReference>
<proteinExistence type="predicted"/>
<dbReference type="InterPro" id="IPR023562">
    <property type="entry name" value="ClpP/TepA"/>
</dbReference>
<reference evidence="1 2" key="1">
    <citation type="submission" date="2024-09" db="EMBL/GenBank/DDBJ databases">
        <title>Paenibacillus zeirhizospherea sp. nov., isolated from surface of the maize (Zea mays) roots in a horticulture field, Hungary.</title>
        <authorList>
            <person name="Marton D."/>
            <person name="Farkas M."/>
            <person name="Bedics A."/>
            <person name="Toth E."/>
            <person name="Tancsics A."/>
            <person name="Boka K."/>
            <person name="Maroti G."/>
            <person name="Kriszt B."/>
            <person name="Cserhati M."/>
        </authorList>
    </citation>
    <scope>NUCLEOTIDE SEQUENCE [LARGE SCALE GENOMIC DNA]</scope>
    <source>
        <strain evidence="1 2">KCTC 33519</strain>
    </source>
</reference>
<sequence length="21" mass="2166">MLAGGASGKRLALPNSKIMIH</sequence>
<name>A0ABV5AVG9_9BACL</name>
<comment type="caution">
    <text evidence="1">The sequence shown here is derived from an EMBL/GenBank/DDBJ whole genome shotgun (WGS) entry which is preliminary data.</text>
</comment>
<protein>
    <submittedName>
        <fullName evidence="1">ATP-dependent Clp protease proteolytic subunit</fullName>
    </submittedName>
</protein>
<evidence type="ECO:0000313" key="2">
    <source>
        <dbReference type="Proteomes" id="UP001580346"/>
    </source>
</evidence>
<dbReference type="Pfam" id="PF00574">
    <property type="entry name" value="CLP_protease"/>
    <property type="match status" value="1"/>
</dbReference>
<keyword evidence="2" id="KW-1185">Reference proteome</keyword>
<accession>A0ABV5AVG9</accession>
<gene>
    <name evidence="1" type="ORF">ACE41H_15655</name>
</gene>